<reference evidence="4 5" key="1">
    <citation type="journal article" date="2018" name="G3 (Bethesda)">
        <title>Phylogenetic and Phylogenomic Definition of Rhizopus Species.</title>
        <authorList>
            <person name="Gryganskyi A.P."/>
            <person name="Golan J."/>
            <person name="Dolatabadi S."/>
            <person name="Mondo S."/>
            <person name="Robb S."/>
            <person name="Idnurm A."/>
            <person name="Muszewska A."/>
            <person name="Steczkiewicz K."/>
            <person name="Masonjones S."/>
            <person name="Liao H.L."/>
            <person name="Gajdeczka M.T."/>
            <person name="Anike F."/>
            <person name="Vuek A."/>
            <person name="Anishchenko I.M."/>
            <person name="Voigt K."/>
            <person name="de Hoog G.S."/>
            <person name="Smith M.E."/>
            <person name="Heitman J."/>
            <person name="Vilgalys R."/>
            <person name="Stajich J.E."/>
        </authorList>
    </citation>
    <scope>NUCLEOTIDE SEQUENCE [LARGE SCALE GENOMIC DNA]</scope>
    <source>
        <strain evidence="4 5">CBS 357.93</strain>
    </source>
</reference>
<dbReference type="SUPFAM" id="SSF49785">
    <property type="entry name" value="Galactose-binding domain-like"/>
    <property type="match status" value="1"/>
</dbReference>
<keyword evidence="5" id="KW-1185">Reference proteome</keyword>
<evidence type="ECO:0000256" key="2">
    <source>
        <dbReference type="ARBA" id="ARBA00022737"/>
    </source>
</evidence>
<dbReference type="InterPro" id="IPR008979">
    <property type="entry name" value="Galactose-bd-like_sf"/>
</dbReference>
<dbReference type="Proteomes" id="UP000252139">
    <property type="component" value="Unassembled WGS sequence"/>
</dbReference>
<dbReference type="PANTHER" id="PTHR15526:SF5">
    <property type="entry name" value="MUSKELIN"/>
    <property type="match status" value="1"/>
</dbReference>
<dbReference type="Pfam" id="PF06588">
    <property type="entry name" value="Muskelin_N"/>
    <property type="match status" value="1"/>
</dbReference>
<gene>
    <name evidence="4" type="primary">MKLN1_5</name>
    <name evidence="4" type="ORF">CU097_011996</name>
</gene>
<protein>
    <submittedName>
        <fullName evidence="4">Muskelin 1, intracellular mediator containing kelch motif</fullName>
    </submittedName>
</protein>
<name>A0A367JRP5_RHIAZ</name>
<dbReference type="OrthoDB" id="10052615at2759"/>
<evidence type="ECO:0000256" key="1">
    <source>
        <dbReference type="ARBA" id="ARBA00022441"/>
    </source>
</evidence>
<dbReference type="Gene3D" id="2.60.120.260">
    <property type="entry name" value="Galactose-binding domain-like"/>
    <property type="match status" value="1"/>
</dbReference>
<dbReference type="InterPro" id="IPR052456">
    <property type="entry name" value="CTLH_complex_component"/>
</dbReference>
<feature type="domain" description="Muskelin N-terminal" evidence="3">
    <location>
        <begin position="17"/>
        <end position="72"/>
    </location>
</feature>
<dbReference type="PANTHER" id="PTHR15526">
    <property type="entry name" value="MUSKELIN"/>
    <property type="match status" value="1"/>
</dbReference>
<accession>A0A367JRP5</accession>
<dbReference type="STRING" id="86630.A0A367JRP5"/>
<evidence type="ECO:0000313" key="4">
    <source>
        <dbReference type="EMBL" id="RCH92624.1"/>
    </source>
</evidence>
<evidence type="ECO:0000313" key="5">
    <source>
        <dbReference type="Proteomes" id="UP000252139"/>
    </source>
</evidence>
<organism evidence="4 5">
    <name type="scientific">Rhizopus azygosporus</name>
    <name type="common">Rhizopus microsporus var. azygosporus</name>
    <dbReference type="NCBI Taxonomy" id="86630"/>
    <lineage>
        <taxon>Eukaryota</taxon>
        <taxon>Fungi</taxon>
        <taxon>Fungi incertae sedis</taxon>
        <taxon>Mucoromycota</taxon>
        <taxon>Mucoromycotina</taxon>
        <taxon>Mucoromycetes</taxon>
        <taxon>Mucorales</taxon>
        <taxon>Mucorineae</taxon>
        <taxon>Rhizopodaceae</taxon>
        <taxon>Rhizopus</taxon>
    </lineage>
</organism>
<dbReference type="InterPro" id="IPR010565">
    <property type="entry name" value="Muskelin_N"/>
</dbReference>
<comment type="caution">
    <text evidence="4">The sequence shown here is derived from an EMBL/GenBank/DDBJ whole genome shotgun (WGS) entry which is preliminary data.</text>
</comment>
<evidence type="ECO:0000259" key="3">
    <source>
        <dbReference type="Pfam" id="PF06588"/>
    </source>
</evidence>
<keyword evidence="2" id="KW-0677">Repeat</keyword>
<dbReference type="EMBL" id="PJQL01000802">
    <property type="protein sequence ID" value="RCH92624.1"/>
    <property type="molecule type" value="Genomic_DNA"/>
</dbReference>
<dbReference type="GO" id="GO:0005737">
    <property type="term" value="C:cytoplasm"/>
    <property type="evidence" value="ECO:0007669"/>
    <property type="project" value="TreeGrafter"/>
</dbReference>
<dbReference type="AlphaFoldDB" id="A0A367JRP5"/>
<sequence>MKKKRDLQSVIKEASYEPIQYSIHDYSSHSGTYYPQNITVNNPTEQSSRWSSGSHDQSQYITLKLEKPVIACNYKHI</sequence>
<keyword evidence="1" id="KW-0880">Kelch repeat</keyword>
<proteinExistence type="predicted"/>